<dbReference type="InterPro" id="IPR012337">
    <property type="entry name" value="RNaseH-like_sf"/>
</dbReference>
<evidence type="ECO:0000313" key="11">
    <source>
        <dbReference type="EMBL" id="OWZ24415.1"/>
    </source>
</evidence>
<evidence type="ECO:0000256" key="1">
    <source>
        <dbReference type="ARBA" id="ARBA00022722"/>
    </source>
</evidence>
<dbReference type="OrthoDB" id="115473at2759"/>
<dbReference type="GO" id="GO:0015074">
    <property type="term" value="P:DNA integration"/>
    <property type="evidence" value="ECO:0007669"/>
    <property type="project" value="UniProtKB-KW"/>
</dbReference>
<keyword evidence="5" id="KW-0460">Magnesium</keyword>
<dbReference type="Pfam" id="PF25597">
    <property type="entry name" value="SH3_retrovirus"/>
    <property type="match status" value="1"/>
</dbReference>
<name>A0A225X2S7_9STRA</name>
<evidence type="ECO:0000256" key="5">
    <source>
        <dbReference type="ARBA" id="ARBA00022842"/>
    </source>
</evidence>
<keyword evidence="4" id="KW-0378">Hydrolase</keyword>
<keyword evidence="1" id="KW-0540">Nuclease</keyword>
<organism evidence="11 12">
    <name type="scientific">Phytophthora megakarya</name>
    <dbReference type="NCBI Taxonomy" id="4795"/>
    <lineage>
        <taxon>Eukaryota</taxon>
        <taxon>Sar</taxon>
        <taxon>Stramenopiles</taxon>
        <taxon>Oomycota</taxon>
        <taxon>Peronosporomycetes</taxon>
        <taxon>Peronosporales</taxon>
        <taxon>Peronosporaceae</taxon>
        <taxon>Phytophthora</taxon>
    </lineage>
</organism>
<dbReference type="Gene3D" id="3.30.420.10">
    <property type="entry name" value="Ribonuclease H-like superfamily/Ribonuclease H"/>
    <property type="match status" value="1"/>
</dbReference>
<dbReference type="GO" id="GO:0003676">
    <property type="term" value="F:nucleic acid binding"/>
    <property type="evidence" value="ECO:0007669"/>
    <property type="project" value="InterPro"/>
</dbReference>
<dbReference type="GO" id="GO:0004519">
    <property type="term" value="F:endonuclease activity"/>
    <property type="evidence" value="ECO:0007669"/>
    <property type="project" value="UniProtKB-KW"/>
</dbReference>
<dbReference type="EMBL" id="NBNE01000014">
    <property type="protein sequence ID" value="OWZ24415.1"/>
    <property type="molecule type" value="Genomic_DNA"/>
</dbReference>
<dbReference type="SUPFAM" id="SSF53098">
    <property type="entry name" value="Ribonuclease H-like"/>
    <property type="match status" value="1"/>
</dbReference>
<keyword evidence="8" id="KW-0548">Nucleotidyltransferase</keyword>
<keyword evidence="12" id="KW-1185">Reference proteome</keyword>
<reference evidence="12" key="1">
    <citation type="submission" date="2017-03" db="EMBL/GenBank/DDBJ databases">
        <title>Phytopthora megakarya and P. palmivora, two closely related causual agents of cacao black pod achieved similar genome size and gene model numbers by different mechanisms.</title>
        <authorList>
            <person name="Ali S."/>
            <person name="Shao J."/>
            <person name="Larry D.J."/>
            <person name="Kronmiller B."/>
            <person name="Shen D."/>
            <person name="Strem M.D."/>
            <person name="Melnick R.L."/>
            <person name="Guiltinan M.J."/>
            <person name="Tyler B.M."/>
            <person name="Meinhardt L.W."/>
            <person name="Bailey B.A."/>
        </authorList>
    </citation>
    <scope>NUCLEOTIDE SEQUENCE [LARGE SCALE GENOMIC DNA]</scope>
    <source>
        <strain evidence="12">zdho120</strain>
    </source>
</reference>
<keyword evidence="8" id="KW-0239">DNA-directed DNA polymerase</keyword>
<dbReference type="InterPro" id="IPR039537">
    <property type="entry name" value="Retrotran_Ty1/copia-like"/>
</dbReference>
<dbReference type="GO" id="GO:0046872">
    <property type="term" value="F:metal ion binding"/>
    <property type="evidence" value="ECO:0007669"/>
    <property type="project" value="UniProtKB-KW"/>
</dbReference>
<evidence type="ECO:0000256" key="3">
    <source>
        <dbReference type="ARBA" id="ARBA00022759"/>
    </source>
</evidence>
<dbReference type="STRING" id="4795.A0A225X2S7"/>
<evidence type="ECO:0000256" key="4">
    <source>
        <dbReference type="ARBA" id="ARBA00022801"/>
    </source>
</evidence>
<evidence type="ECO:0000256" key="6">
    <source>
        <dbReference type="ARBA" id="ARBA00022908"/>
    </source>
</evidence>
<feature type="domain" description="Retroviral polymerase SH3-like" evidence="10">
    <location>
        <begin position="67"/>
        <end position="124"/>
    </location>
</feature>
<dbReference type="InterPro" id="IPR057670">
    <property type="entry name" value="SH3_retrovirus"/>
</dbReference>
<dbReference type="InterPro" id="IPR036397">
    <property type="entry name" value="RNaseH_sf"/>
</dbReference>
<dbReference type="AlphaFoldDB" id="A0A225X2S7"/>
<sequence length="200" mass="23005">MNRTIMEKARSTLHYKGVSAMWWAEAVNTAVYLINRSTKSMHSTTTPYELSFMDKPRLNHLPVFGSIGYAHVDKSKRTKLEAKSFKCMFLGYAEDSKGYRVYDLESNKVKVSRSVKLDEREVNDIYDTTTEEDSTIIYVTKDVEGSALPEWTEQPADDGLMDSVGEEAVEDVEMQVESESSLGQELTTYQRARDRRWMRI</sequence>
<comment type="caution">
    <text evidence="11">The sequence shown here is derived from an EMBL/GenBank/DDBJ whole genome shotgun (WGS) entry which is preliminary data.</text>
</comment>
<evidence type="ECO:0000256" key="7">
    <source>
        <dbReference type="ARBA" id="ARBA00022918"/>
    </source>
</evidence>
<dbReference type="GO" id="GO:0003964">
    <property type="term" value="F:RNA-directed DNA polymerase activity"/>
    <property type="evidence" value="ECO:0007669"/>
    <property type="project" value="UniProtKB-KW"/>
</dbReference>
<protein>
    <submittedName>
        <fullName evidence="11">Polyprotein</fullName>
    </submittedName>
</protein>
<evidence type="ECO:0000256" key="9">
    <source>
        <dbReference type="ARBA" id="ARBA00023172"/>
    </source>
</evidence>
<accession>A0A225X2S7</accession>
<keyword evidence="8" id="KW-0808">Transferase</keyword>
<gene>
    <name evidence="11" type="ORF">PHMEG_000543</name>
</gene>
<dbReference type="PANTHER" id="PTHR42648">
    <property type="entry name" value="TRANSPOSASE, PUTATIVE-RELATED"/>
    <property type="match status" value="1"/>
</dbReference>
<keyword evidence="3" id="KW-0255">Endonuclease</keyword>
<dbReference type="GO" id="GO:0003887">
    <property type="term" value="F:DNA-directed DNA polymerase activity"/>
    <property type="evidence" value="ECO:0007669"/>
    <property type="project" value="UniProtKB-KW"/>
</dbReference>
<dbReference type="PANTHER" id="PTHR42648:SF11">
    <property type="entry name" value="TRANSPOSON TY4-P GAG-POL POLYPROTEIN"/>
    <property type="match status" value="1"/>
</dbReference>
<evidence type="ECO:0000313" key="12">
    <source>
        <dbReference type="Proteomes" id="UP000198211"/>
    </source>
</evidence>
<keyword evidence="2" id="KW-0479">Metal-binding</keyword>
<evidence type="ECO:0000256" key="8">
    <source>
        <dbReference type="ARBA" id="ARBA00022932"/>
    </source>
</evidence>
<evidence type="ECO:0000259" key="10">
    <source>
        <dbReference type="Pfam" id="PF25597"/>
    </source>
</evidence>
<dbReference type="Proteomes" id="UP000198211">
    <property type="component" value="Unassembled WGS sequence"/>
</dbReference>
<keyword evidence="6" id="KW-0229">DNA integration</keyword>
<dbReference type="GO" id="GO:0016787">
    <property type="term" value="F:hydrolase activity"/>
    <property type="evidence" value="ECO:0007669"/>
    <property type="project" value="UniProtKB-KW"/>
</dbReference>
<evidence type="ECO:0000256" key="2">
    <source>
        <dbReference type="ARBA" id="ARBA00022723"/>
    </source>
</evidence>
<dbReference type="GO" id="GO:0006310">
    <property type="term" value="P:DNA recombination"/>
    <property type="evidence" value="ECO:0007669"/>
    <property type="project" value="UniProtKB-KW"/>
</dbReference>
<keyword evidence="7" id="KW-0695">RNA-directed DNA polymerase</keyword>
<keyword evidence="9" id="KW-0233">DNA recombination</keyword>
<proteinExistence type="predicted"/>